<evidence type="ECO:0000313" key="2">
    <source>
        <dbReference type="Proteomes" id="UP000673197"/>
    </source>
</evidence>
<accession>A0ABS4C646</accession>
<proteinExistence type="predicted"/>
<dbReference type="Proteomes" id="UP000673197">
    <property type="component" value="Unassembled WGS sequence"/>
</dbReference>
<dbReference type="RefSeq" id="WP_210042184.1">
    <property type="nucleotide sequence ID" value="NZ_JAFFZW010000003.1"/>
</dbReference>
<reference evidence="1 2" key="1">
    <citation type="journal article" date="2022" name="Syst. Appl. Microbiol.">
        <title>Pseudomonas alliivorans sp. nov., a plant-pathogenic bacterium isolated from onion foliage in Georgia, USA.</title>
        <authorList>
            <person name="Zhao M."/>
            <person name="Tyson C."/>
            <person name="Chen H.C."/>
            <person name="Paudel S."/>
            <person name="Gitaitis R."/>
            <person name="Kvitko B."/>
            <person name="Dutta B."/>
        </authorList>
    </citation>
    <scope>NUCLEOTIDE SEQUENCE [LARGE SCALE GENOMIC DNA]</scope>
    <source>
        <strain evidence="1 2">20GA0068</strain>
    </source>
</reference>
<comment type="caution">
    <text evidence="1">The sequence shown here is derived from an EMBL/GenBank/DDBJ whole genome shotgun (WGS) entry which is preliminary data.</text>
</comment>
<gene>
    <name evidence="1" type="ORF">JTJ32_12405</name>
</gene>
<keyword evidence="2" id="KW-1185">Reference proteome</keyword>
<organism evidence="1 2">
    <name type="scientific">Pseudomonas alliivorans</name>
    <dbReference type="NCBI Taxonomy" id="2810613"/>
    <lineage>
        <taxon>Bacteria</taxon>
        <taxon>Pseudomonadati</taxon>
        <taxon>Pseudomonadota</taxon>
        <taxon>Gammaproteobacteria</taxon>
        <taxon>Pseudomonadales</taxon>
        <taxon>Pseudomonadaceae</taxon>
        <taxon>Pseudomonas</taxon>
    </lineage>
</organism>
<sequence length="142" mass="16170">MIFYSAMTGGFYDSSENMYVPEDALEITNERHAALLEGPASGLRIIADENGRPILADPLPLPENVLIGNERFWRDGQLAATDGLVSRHRDELEGASMTTLTSAHYTELQTYRRELRKWPESRDFPLIDHRPESPDWLPKELT</sequence>
<dbReference type="EMBL" id="JAFFZW010000003">
    <property type="protein sequence ID" value="MBP0946131.1"/>
    <property type="molecule type" value="Genomic_DNA"/>
</dbReference>
<evidence type="ECO:0000313" key="1">
    <source>
        <dbReference type="EMBL" id="MBP0946131.1"/>
    </source>
</evidence>
<protein>
    <submittedName>
        <fullName evidence="1">Phage tail protein</fullName>
    </submittedName>
</protein>
<name>A0ABS4C646_9PSED</name>